<organism evidence="2 3">
    <name type="scientific">Gnomoniopsis smithogilvyi</name>
    <dbReference type="NCBI Taxonomy" id="1191159"/>
    <lineage>
        <taxon>Eukaryota</taxon>
        <taxon>Fungi</taxon>
        <taxon>Dikarya</taxon>
        <taxon>Ascomycota</taxon>
        <taxon>Pezizomycotina</taxon>
        <taxon>Sordariomycetes</taxon>
        <taxon>Sordariomycetidae</taxon>
        <taxon>Diaporthales</taxon>
        <taxon>Gnomoniaceae</taxon>
        <taxon>Gnomoniopsis</taxon>
    </lineage>
</organism>
<dbReference type="EMBL" id="JAPEVB010000002">
    <property type="protein sequence ID" value="KAJ4394844.1"/>
    <property type="molecule type" value="Genomic_DNA"/>
</dbReference>
<comment type="caution">
    <text evidence="2">The sequence shown here is derived from an EMBL/GenBank/DDBJ whole genome shotgun (WGS) entry which is preliminary data.</text>
</comment>
<evidence type="ECO:0000313" key="2">
    <source>
        <dbReference type="EMBL" id="KAJ4394844.1"/>
    </source>
</evidence>
<dbReference type="AlphaFoldDB" id="A0A9W9D0P8"/>
<accession>A0A9W9D0P8</accession>
<dbReference type="Proteomes" id="UP001140453">
    <property type="component" value="Unassembled WGS sequence"/>
</dbReference>
<sequence>MASAIRALYKQRGYSGEVPLISIVEIVGSAVSSAVEKWNRVADPKNHVDRDWLRNCVCDLVGGAVTHAAFEENKRLHDELLQRDYEEEDEGEYLDPTGNGYGDMSDDTTNTVIHKPAPEAPLDVDDGYYGLQQAHLDNEHDVLGHDTALLPRHQIELGWVALRHGEAEPSALTSANNAITSPERPNCLGNPFGKRQGPITDYEDNGENIRQISQSKRRRNVEKFPDTLVAKVVVDDEHDSGDGEGTLFDEGPSQRKTSIKMLWTQAESDRLASMRQSGMSWDEVHLSFSNRTKSAIMNKYRALKDGERPASRDAADEDDDAGVSMSQAKKLGGRQVSSR</sequence>
<evidence type="ECO:0000256" key="1">
    <source>
        <dbReference type="SAM" id="MobiDB-lite"/>
    </source>
</evidence>
<proteinExistence type="predicted"/>
<reference evidence="2" key="1">
    <citation type="submission" date="2022-10" db="EMBL/GenBank/DDBJ databases">
        <title>Tapping the CABI collections for fungal endophytes: first genome assemblies for Collariella, Neodidymelliopsis, Ascochyta clinopodiicola, Didymella pomorum, Didymosphaeria variabile, Neocosmospora piperis and Neocucurbitaria cava.</title>
        <authorList>
            <person name="Hill R."/>
        </authorList>
    </citation>
    <scope>NUCLEOTIDE SEQUENCE</scope>
    <source>
        <strain evidence="2">IMI 355082</strain>
    </source>
</reference>
<name>A0A9W9D0P8_9PEZI</name>
<feature type="compositionally biased region" description="Basic and acidic residues" evidence="1">
    <location>
        <begin position="302"/>
        <end position="314"/>
    </location>
</feature>
<gene>
    <name evidence="2" type="ORF">N0V93_004064</name>
</gene>
<protein>
    <recommendedName>
        <fullName evidence="4">Myb-like domain-containing protein</fullName>
    </recommendedName>
</protein>
<dbReference type="OrthoDB" id="5217552at2759"/>
<keyword evidence="3" id="KW-1185">Reference proteome</keyword>
<feature type="region of interest" description="Disordered" evidence="1">
    <location>
        <begin position="300"/>
        <end position="339"/>
    </location>
</feature>
<evidence type="ECO:0000313" key="3">
    <source>
        <dbReference type="Proteomes" id="UP001140453"/>
    </source>
</evidence>
<evidence type="ECO:0008006" key="4">
    <source>
        <dbReference type="Google" id="ProtNLM"/>
    </source>
</evidence>